<keyword evidence="2" id="KW-1185">Reference proteome</keyword>
<gene>
    <name evidence="1" type="ORF">R2E43_21825</name>
</gene>
<accession>A0ACD4WQZ2</accession>
<evidence type="ECO:0000313" key="2">
    <source>
        <dbReference type="Proteomes" id="UP001303608"/>
    </source>
</evidence>
<sequence>MSAKRHTCALCPAQVKKATGEHALPEQLLKLLGDANDLVLGEAYDMYAATYQGRREKETRKLNSSLSAIRVPCCVSCNQWLNETFEKPAAEHLPKLLQGRMIFTSSRSDIASLSRWLIKTVLMCHHPRVHYTGLTWKAKDGFPSSGEVPALLADLRQSGEVPQHLSLWAVLATRNEPVLLRPDPDATIKMGMNITRLDGILRLTVTDSKGMSVVHLDGMRPEVLRLWPLCAGCASCP</sequence>
<proteinExistence type="predicted"/>
<protein>
    <submittedName>
        <fullName evidence="1">Uncharacterized protein</fullName>
    </submittedName>
</protein>
<name>A0ACD4WQZ2_STRVN</name>
<reference evidence="1" key="1">
    <citation type="submission" date="2023-10" db="EMBL/GenBank/DDBJ databases">
        <title>The genome sequence of Streptomyces violaceoruber CGMCC 4.1801.</title>
        <authorList>
            <person name="Mo P."/>
        </authorList>
    </citation>
    <scope>NUCLEOTIDE SEQUENCE</scope>
    <source>
        <strain evidence="1">CGMCC 4.1801</strain>
    </source>
</reference>
<evidence type="ECO:0000313" key="1">
    <source>
        <dbReference type="EMBL" id="WOY99943.1"/>
    </source>
</evidence>
<dbReference type="EMBL" id="CP137734">
    <property type="protein sequence ID" value="WOY99943.1"/>
    <property type="molecule type" value="Genomic_DNA"/>
</dbReference>
<dbReference type="Proteomes" id="UP001303608">
    <property type="component" value="Chromosome"/>
</dbReference>
<organism evidence="1 2">
    <name type="scientific">Streptomyces violaceoruber</name>
    <dbReference type="NCBI Taxonomy" id="1935"/>
    <lineage>
        <taxon>Bacteria</taxon>
        <taxon>Bacillati</taxon>
        <taxon>Actinomycetota</taxon>
        <taxon>Actinomycetes</taxon>
        <taxon>Kitasatosporales</taxon>
        <taxon>Streptomycetaceae</taxon>
        <taxon>Streptomyces</taxon>
        <taxon>Streptomyces violaceoruber group</taxon>
    </lineage>
</organism>